<evidence type="ECO:0000313" key="2">
    <source>
        <dbReference type="EMBL" id="QHT22437.1"/>
    </source>
</evidence>
<evidence type="ECO:0000256" key="1">
    <source>
        <dbReference type="SAM" id="Coils"/>
    </source>
</evidence>
<feature type="coiled-coil region" evidence="1">
    <location>
        <begin position="508"/>
        <end position="593"/>
    </location>
</feature>
<dbReference type="Gene3D" id="3.40.50.300">
    <property type="entry name" value="P-loop containing nucleotide triphosphate hydrolases"/>
    <property type="match status" value="2"/>
</dbReference>
<accession>A0A6C0DZW9</accession>
<protein>
    <submittedName>
        <fullName evidence="2">Uncharacterized protein</fullName>
    </submittedName>
</protein>
<sequence>MYIKVKNFRCYTDQTFEFDDKGLFLICGQSGKGKSTIMMAINFCLFGTGNKIIKHGETSCSVEMIFDDLKIVRSKRPNRVIVNDKYEDDVAQNIINEKFGTTFNITGYVEQNATNSFIMMGPTDKLLFLEKFAFNDVNLGDIKIRCKSLIARQQMELNKTSGQLEMAKSYLDEINEPDEVIFPLEKSKNREIAMKNEEIRYKNCETKIKKANHYITKTQEELNDLRVLNTYLDSKNENIDNLIQCLSNLSIEEKEIDYIGDDKLKEYKKRLECLISLREINILQERIEIDKEKLNQMKEKEMEEYKSLIEKYGEHLWEEYTKEELKDTIKDTKDTIKDAKQISFLKKQLSNIDGDKYEKQKEEIIYLTNELEEKTLLYEKIRKQKMSYTCPSCDKKLYICDERLHISDEKVDTNTDISVLKEEIRESQTKLKNLEKSVSQIQSKIDQNIKINKEIEDISSQYEEELNENELIGYLEDYENYYNSQIKQERKIEEIQNKIKECKYSSSIILFEKDIKKQQSNLDRLEEEYDYTEEEMGENELREIISIEEKNKETIKRIENKRNSLENDKKTQLKLNEKQKEKYLEQYEEIKTEEELFLIIKENEEIIKEQEQQKIIHSENLVKVEEYKKYIEEKNKYDNYKKKVDDLEEKEKEDSEKLATTNILKEKILEAEMIAIMNTIDTINTHAQIYLDSFFPEYPMTIILKCFKESKKSEKPQINMEIYYKNTECDLSSLSGGELARVVLAFALSLSEMFNTPMLLLDESTASLDEETTAIVFESIKENMKDKPVLVIGHQIVQGIFDKILKI</sequence>
<reference evidence="2" key="1">
    <citation type="journal article" date="2020" name="Nature">
        <title>Giant virus diversity and host interactions through global metagenomics.</title>
        <authorList>
            <person name="Schulz F."/>
            <person name="Roux S."/>
            <person name="Paez-Espino D."/>
            <person name="Jungbluth S."/>
            <person name="Walsh D.A."/>
            <person name="Denef V.J."/>
            <person name="McMahon K.D."/>
            <person name="Konstantinidis K.T."/>
            <person name="Eloe-Fadrosh E.A."/>
            <person name="Kyrpides N.C."/>
            <person name="Woyke T."/>
        </authorList>
    </citation>
    <scope>NUCLEOTIDE SEQUENCE</scope>
    <source>
        <strain evidence="2">GVMAG-M-3300023179-111</strain>
    </source>
</reference>
<dbReference type="EMBL" id="MN739709">
    <property type="protein sequence ID" value="QHT22437.1"/>
    <property type="molecule type" value="Genomic_DNA"/>
</dbReference>
<feature type="coiled-coil region" evidence="1">
    <location>
        <begin position="280"/>
        <end position="342"/>
    </location>
</feature>
<feature type="coiled-coil region" evidence="1">
    <location>
        <begin position="630"/>
        <end position="657"/>
    </location>
</feature>
<proteinExistence type="predicted"/>
<feature type="coiled-coil region" evidence="1">
    <location>
        <begin position="417"/>
        <end position="468"/>
    </location>
</feature>
<dbReference type="Pfam" id="PF13555">
    <property type="entry name" value="AAA_29"/>
    <property type="match status" value="1"/>
</dbReference>
<dbReference type="InterPro" id="IPR027417">
    <property type="entry name" value="P-loop_NTPase"/>
</dbReference>
<dbReference type="PANTHER" id="PTHR32114">
    <property type="entry name" value="ABC TRANSPORTER ABCH.3"/>
    <property type="match status" value="1"/>
</dbReference>
<organism evidence="2">
    <name type="scientific">viral metagenome</name>
    <dbReference type="NCBI Taxonomy" id="1070528"/>
    <lineage>
        <taxon>unclassified sequences</taxon>
        <taxon>metagenomes</taxon>
        <taxon>organismal metagenomes</taxon>
    </lineage>
</organism>
<dbReference type="PANTHER" id="PTHR32114:SF2">
    <property type="entry name" value="ABC TRANSPORTER ABCH.3"/>
    <property type="match status" value="1"/>
</dbReference>
<dbReference type="SUPFAM" id="SSF52540">
    <property type="entry name" value="P-loop containing nucleoside triphosphate hydrolases"/>
    <property type="match status" value="2"/>
</dbReference>
<name>A0A6C0DZW9_9ZZZZ</name>
<keyword evidence="1" id="KW-0175">Coiled coil</keyword>
<dbReference type="AlphaFoldDB" id="A0A6C0DZW9"/>